<evidence type="ECO:0000256" key="4">
    <source>
        <dbReference type="ARBA" id="ARBA00035201"/>
    </source>
</evidence>
<dbReference type="SUPFAM" id="SSF52161">
    <property type="entry name" value="Ribosomal protein L13"/>
    <property type="match status" value="1"/>
</dbReference>
<dbReference type="CDD" id="cd00392">
    <property type="entry name" value="Ribosomal_L13"/>
    <property type="match status" value="1"/>
</dbReference>
<dbReference type="PROSITE" id="PS00783">
    <property type="entry name" value="RIBOSOMAL_L13"/>
    <property type="match status" value="1"/>
</dbReference>
<dbReference type="PANTHER" id="PTHR11545:SF2">
    <property type="entry name" value="LARGE RIBOSOMAL SUBUNIT PROTEIN UL13M"/>
    <property type="match status" value="1"/>
</dbReference>
<dbReference type="PANTHER" id="PTHR11545">
    <property type="entry name" value="RIBOSOMAL PROTEIN L13"/>
    <property type="match status" value="1"/>
</dbReference>
<dbReference type="PIRSF" id="PIRSF002181">
    <property type="entry name" value="Ribosomal_L13"/>
    <property type="match status" value="1"/>
</dbReference>
<accession>A0A523YPB0</accession>
<evidence type="ECO:0000256" key="7">
    <source>
        <dbReference type="RuleBase" id="RU003878"/>
    </source>
</evidence>
<dbReference type="HAMAP" id="MF_01366">
    <property type="entry name" value="Ribosomal_uL13"/>
    <property type="match status" value="1"/>
</dbReference>
<keyword evidence="2 5" id="KW-0689">Ribosomal protein</keyword>
<dbReference type="InterPro" id="IPR005823">
    <property type="entry name" value="Ribosomal_uL13_bac-type"/>
</dbReference>
<dbReference type="Proteomes" id="UP000316925">
    <property type="component" value="Unassembled WGS sequence"/>
</dbReference>
<evidence type="ECO:0000256" key="5">
    <source>
        <dbReference type="HAMAP-Rule" id="MF_01366"/>
    </source>
</evidence>
<dbReference type="EMBL" id="SOIJ01000124">
    <property type="protein sequence ID" value="TET93302.1"/>
    <property type="molecule type" value="Genomic_DNA"/>
</dbReference>
<evidence type="ECO:0000256" key="3">
    <source>
        <dbReference type="ARBA" id="ARBA00023274"/>
    </source>
</evidence>
<dbReference type="GO" id="GO:0006412">
    <property type="term" value="P:translation"/>
    <property type="evidence" value="ECO:0007669"/>
    <property type="project" value="UniProtKB-UniRule"/>
</dbReference>
<dbReference type="Pfam" id="PF00572">
    <property type="entry name" value="Ribosomal_L13"/>
    <property type="match status" value="1"/>
</dbReference>
<dbReference type="InterPro" id="IPR023563">
    <property type="entry name" value="Ribosomal_uL13_CS"/>
</dbReference>
<dbReference type="InterPro" id="IPR005822">
    <property type="entry name" value="Ribosomal_uL13"/>
</dbReference>
<evidence type="ECO:0000256" key="2">
    <source>
        <dbReference type="ARBA" id="ARBA00022980"/>
    </source>
</evidence>
<dbReference type="InterPro" id="IPR036899">
    <property type="entry name" value="Ribosomal_uL13_sf"/>
</dbReference>
<gene>
    <name evidence="5 7 8" type="primary">rplM</name>
    <name evidence="8" type="ORF">E3J33_02165</name>
</gene>
<dbReference type="GO" id="GO:0003735">
    <property type="term" value="F:structural constituent of ribosome"/>
    <property type="evidence" value="ECO:0007669"/>
    <property type="project" value="InterPro"/>
</dbReference>
<evidence type="ECO:0000256" key="1">
    <source>
        <dbReference type="ARBA" id="ARBA00006227"/>
    </source>
</evidence>
<name>A0A523YPB0_UNCAE</name>
<sequence length="142" mass="16346">MKTYIPKAAEIEKKWYLVDANDKILGRLATEIAKVLSGKNKPIYTPHLDVGDFVVVINAGKVKVTGGKEQKKIYYHYSGYPGGMKERTYQQVLDKRPEMIIRHAVRGMLPKSRLGRKMFKKLKVYPGEKHPHQAQQPERLEL</sequence>
<evidence type="ECO:0000313" key="8">
    <source>
        <dbReference type="EMBL" id="TET93302.1"/>
    </source>
</evidence>
<evidence type="ECO:0000313" key="9">
    <source>
        <dbReference type="Proteomes" id="UP000316925"/>
    </source>
</evidence>
<dbReference type="GO" id="GO:0017148">
    <property type="term" value="P:negative regulation of translation"/>
    <property type="evidence" value="ECO:0007669"/>
    <property type="project" value="TreeGrafter"/>
</dbReference>
<reference evidence="8 9" key="1">
    <citation type="submission" date="2019-03" db="EMBL/GenBank/DDBJ databases">
        <title>Metabolic potential of uncultured bacteria and archaea associated with petroleum seepage in deep-sea sediments.</title>
        <authorList>
            <person name="Dong X."/>
            <person name="Hubert C."/>
        </authorList>
    </citation>
    <scope>NUCLEOTIDE SEQUENCE [LARGE SCALE GENOMIC DNA]</scope>
    <source>
        <strain evidence="8">E29_bin28</strain>
    </source>
</reference>
<dbReference type="AlphaFoldDB" id="A0A523YPB0"/>
<comment type="subunit">
    <text evidence="5">Part of the 50S ribosomal subunit.</text>
</comment>
<organism evidence="8 9">
    <name type="scientific">Aerophobetes bacterium</name>
    <dbReference type="NCBI Taxonomy" id="2030807"/>
    <lineage>
        <taxon>Bacteria</taxon>
        <taxon>Candidatus Aerophobota</taxon>
    </lineage>
</organism>
<keyword evidence="3 5" id="KW-0687">Ribonucleoprotein</keyword>
<comment type="similarity">
    <text evidence="1 5 6">Belongs to the universal ribosomal protein uL13 family.</text>
</comment>
<comment type="function">
    <text evidence="5 7">This protein is one of the early assembly proteins of the 50S ribosomal subunit, although it is not seen to bind rRNA by itself. It is important during the early stages of 50S assembly.</text>
</comment>
<proteinExistence type="inferred from homology"/>
<protein>
    <recommendedName>
        <fullName evidence="4 5">Large ribosomal subunit protein uL13</fullName>
    </recommendedName>
</protein>
<evidence type="ECO:0000256" key="6">
    <source>
        <dbReference type="RuleBase" id="RU003877"/>
    </source>
</evidence>
<dbReference type="FunFam" id="3.90.1180.10:FF:000001">
    <property type="entry name" value="50S ribosomal protein L13"/>
    <property type="match status" value="1"/>
</dbReference>
<dbReference type="GO" id="GO:0022625">
    <property type="term" value="C:cytosolic large ribosomal subunit"/>
    <property type="evidence" value="ECO:0007669"/>
    <property type="project" value="TreeGrafter"/>
</dbReference>
<dbReference type="Gene3D" id="3.90.1180.10">
    <property type="entry name" value="Ribosomal protein L13"/>
    <property type="match status" value="1"/>
</dbReference>
<dbReference type="NCBIfam" id="TIGR01066">
    <property type="entry name" value="rplM_bact"/>
    <property type="match status" value="1"/>
</dbReference>
<dbReference type="GO" id="GO:0003729">
    <property type="term" value="F:mRNA binding"/>
    <property type="evidence" value="ECO:0007669"/>
    <property type="project" value="UniProtKB-ARBA"/>
</dbReference>
<comment type="caution">
    <text evidence="8">The sequence shown here is derived from an EMBL/GenBank/DDBJ whole genome shotgun (WGS) entry which is preliminary data.</text>
</comment>